<name>A0A1I2VZP0_9GAMM</name>
<dbReference type="PANTHER" id="PTHR43780">
    <property type="entry name" value="1-AMINOCYCLOPROPANE-1-CARBOXYLATE DEAMINASE-RELATED"/>
    <property type="match status" value="1"/>
</dbReference>
<dbReference type="SUPFAM" id="SSF53686">
    <property type="entry name" value="Tryptophan synthase beta subunit-like PLP-dependent enzymes"/>
    <property type="match status" value="1"/>
</dbReference>
<dbReference type="Pfam" id="PF00291">
    <property type="entry name" value="PALP"/>
    <property type="match status" value="1"/>
</dbReference>
<dbReference type="AlphaFoldDB" id="A0A1I2VZP0"/>
<evidence type="ECO:0000256" key="1">
    <source>
        <dbReference type="ARBA" id="ARBA00001933"/>
    </source>
</evidence>
<comment type="cofactor">
    <cofactor evidence="1">
        <name>pyridoxal 5'-phosphate</name>
        <dbReference type="ChEBI" id="CHEBI:597326"/>
    </cofactor>
</comment>
<evidence type="ECO:0000313" key="8">
    <source>
        <dbReference type="Proteomes" id="UP000198623"/>
    </source>
</evidence>
<dbReference type="Gene3D" id="3.40.50.1100">
    <property type="match status" value="2"/>
</dbReference>
<dbReference type="PANTHER" id="PTHR43780:SF2">
    <property type="entry name" value="1-AMINOCYCLOPROPANE-1-CARBOXYLATE DEAMINASE-RELATED"/>
    <property type="match status" value="1"/>
</dbReference>
<dbReference type="InterPro" id="IPR027278">
    <property type="entry name" value="ACCD_DCysDesulf"/>
</dbReference>
<keyword evidence="8" id="KW-1185">Reference proteome</keyword>
<evidence type="ECO:0000259" key="6">
    <source>
        <dbReference type="Pfam" id="PF00291"/>
    </source>
</evidence>
<dbReference type="PIRSF" id="PIRSF006278">
    <property type="entry name" value="ACCD_DCysDesulf"/>
    <property type="match status" value="1"/>
</dbReference>
<dbReference type="STRING" id="1045558.SAMN05216175_12114"/>
<proteinExistence type="inferred from homology"/>
<evidence type="ECO:0000256" key="2">
    <source>
        <dbReference type="ARBA" id="ARBA00008639"/>
    </source>
</evidence>
<evidence type="ECO:0000256" key="4">
    <source>
        <dbReference type="PIRSR" id="PIRSR006278-1"/>
    </source>
</evidence>
<feature type="active site" description="Nucleophile" evidence="4">
    <location>
        <position position="72"/>
    </location>
</feature>
<organism evidence="7 8">
    <name type="scientific">Neptunomonas qingdaonensis</name>
    <dbReference type="NCBI Taxonomy" id="1045558"/>
    <lineage>
        <taxon>Bacteria</taxon>
        <taxon>Pseudomonadati</taxon>
        <taxon>Pseudomonadota</taxon>
        <taxon>Gammaproteobacteria</taxon>
        <taxon>Oceanospirillales</taxon>
        <taxon>Oceanospirillaceae</taxon>
        <taxon>Neptunomonas</taxon>
    </lineage>
</organism>
<evidence type="ECO:0000313" key="7">
    <source>
        <dbReference type="EMBL" id="SFG94600.1"/>
    </source>
</evidence>
<protein>
    <submittedName>
        <fullName evidence="7">1-aminocyclopropane-1-carboxylate deaminase/D-cysteine desulfhydrase, PLP-dependent ACC family</fullName>
    </submittedName>
</protein>
<feature type="modified residue" description="N6-(pyridoxal phosphate)lysine" evidence="5">
    <location>
        <position position="45"/>
    </location>
</feature>
<dbReference type="RefSeq" id="WP_177201238.1">
    <property type="nucleotide sequence ID" value="NZ_FOOU01000021.1"/>
</dbReference>
<comment type="similarity">
    <text evidence="2">Belongs to the ACC deaminase/D-cysteine desulfhydrase family.</text>
</comment>
<reference evidence="8" key="1">
    <citation type="submission" date="2016-10" db="EMBL/GenBank/DDBJ databases">
        <authorList>
            <person name="Varghese N."/>
            <person name="Submissions S."/>
        </authorList>
    </citation>
    <scope>NUCLEOTIDE SEQUENCE [LARGE SCALE GENOMIC DNA]</scope>
    <source>
        <strain evidence="8">CGMCC 1.10971</strain>
    </source>
</reference>
<dbReference type="InterPro" id="IPR036052">
    <property type="entry name" value="TrpB-like_PALP_sf"/>
</dbReference>
<evidence type="ECO:0000256" key="3">
    <source>
        <dbReference type="ARBA" id="ARBA00022898"/>
    </source>
</evidence>
<dbReference type="EMBL" id="FOOU01000021">
    <property type="protein sequence ID" value="SFG94600.1"/>
    <property type="molecule type" value="Genomic_DNA"/>
</dbReference>
<evidence type="ECO:0000256" key="5">
    <source>
        <dbReference type="PIRSR" id="PIRSR006278-2"/>
    </source>
</evidence>
<dbReference type="InterPro" id="IPR001926">
    <property type="entry name" value="TrpB-like_PALP"/>
</dbReference>
<dbReference type="Proteomes" id="UP000198623">
    <property type="component" value="Unassembled WGS sequence"/>
</dbReference>
<gene>
    <name evidence="7" type="ORF">SAMN05216175_12114</name>
</gene>
<dbReference type="GO" id="GO:0019148">
    <property type="term" value="F:D-cysteine desulfhydrase activity"/>
    <property type="evidence" value="ECO:0007669"/>
    <property type="project" value="TreeGrafter"/>
</dbReference>
<keyword evidence="3 5" id="KW-0663">Pyridoxal phosphate</keyword>
<feature type="domain" description="Tryptophan synthase beta chain-like PALP" evidence="6">
    <location>
        <begin position="36"/>
        <end position="293"/>
    </location>
</feature>
<accession>A0A1I2VZP0</accession>
<sequence length="302" mass="33475">MTTDIFDSQSPLVIQPLILPIFAEKQLKVFMIRTDLTHSQISGNKWYKLKYNLRAARRQGATRIISFGGAYSNHIHALAYSAKAFGIESIGVIRGEKVDNATLADARKWGMQLHFVDRTSYRQRHSASWLAALQREIGPGFIIPEGGSNTWAVQGVSELMPDICEQIPSLDYLLCACGTGGTLAGLVSTAPEKVKVEGYPVLKGAEFLYADIQALLESAGADVRCSWNLDKEAHYGGYAKINAEHRAKWLMLEEECNMLLDPVYTSKLLRRFVEKVQQNAYPPGSTLALIHTGGLQGRRSLM</sequence>